<organism evidence="4 5">
    <name type="scientific">Chitinophaga lutea</name>
    <dbReference type="NCBI Taxonomy" id="2488634"/>
    <lineage>
        <taxon>Bacteria</taxon>
        <taxon>Pseudomonadati</taxon>
        <taxon>Bacteroidota</taxon>
        <taxon>Chitinophagia</taxon>
        <taxon>Chitinophagales</taxon>
        <taxon>Chitinophagaceae</taxon>
        <taxon>Chitinophaga</taxon>
    </lineage>
</organism>
<dbReference type="Proteomes" id="UP000278351">
    <property type="component" value="Unassembled WGS sequence"/>
</dbReference>
<keyword evidence="1" id="KW-1133">Transmembrane helix</keyword>
<feature type="transmembrane region" description="Helical" evidence="1">
    <location>
        <begin position="83"/>
        <end position="101"/>
    </location>
</feature>
<keyword evidence="1" id="KW-0472">Membrane</keyword>
<dbReference type="Gene3D" id="2.60.120.1440">
    <property type="match status" value="1"/>
</dbReference>
<evidence type="ECO:0000256" key="1">
    <source>
        <dbReference type="SAM" id="Phobius"/>
    </source>
</evidence>
<dbReference type="RefSeq" id="WP_123847489.1">
    <property type="nucleotide sequence ID" value="NZ_RPDH01000002.1"/>
</dbReference>
<evidence type="ECO:0000259" key="2">
    <source>
        <dbReference type="Pfam" id="PF04773"/>
    </source>
</evidence>
<dbReference type="InterPro" id="IPR012373">
    <property type="entry name" value="Ferrdict_sens_TM"/>
</dbReference>
<dbReference type="Pfam" id="PF04773">
    <property type="entry name" value="FecR"/>
    <property type="match status" value="1"/>
</dbReference>
<dbReference type="InterPro" id="IPR006860">
    <property type="entry name" value="FecR"/>
</dbReference>
<dbReference type="PANTHER" id="PTHR30273">
    <property type="entry name" value="PERIPLASMIC SIGNAL SENSOR AND SIGMA FACTOR ACTIVATOR FECR-RELATED"/>
    <property type="match status" value="1"/>
</dbReference>
<dbReference type="GO" id="GO:0016989">
    <property type="term" value="F:sigma factor antagonist activity"/>
    <property type="evidence" value="ECO:0007669"/>
    <property type="project" value="TreeGrafter"/>
</dbReference>
<dbReference type="Gene3D" id="3.55.50.30">
    <property type="match status" value="1"/>
</dbReference>
<keyword evidence="1" id="KW-0812">Transmembrane</keyword>
<evidence type="ECO:0000313" key="5">
    <source>
        <dbReference type="Proteomes" id="UP000278351"/>
    </source>
</evidence>
<dbReference type="InterPro" id="IPR032508">
    <property type="entry name" value="FecR_C"/>
</dbReference>
<accession>A0A3N4PWQ4</accession>
<dbReference type="Pfam" id="PF16344">
    <property type="entry name" value="FecR_C"/>
    <property type="match status" value="1"/>
</dbReference>
<evidence type="ECO:0000259" key="3">
    <source>
        <dbReference type="Pfam" id="PF16344"/>
    </source>
</evidence>
<keyword evidence="5" id="KW-1185">Reference proteome</keyword>
<feature type="domain" description="Protein FecR C-terminal" evidence="3">
    <location>
        <begin position="254"/>
        <end position="318"/>
    </location>
</feature>
<feature type="domain" description="FecR protein" evidence="2">
    <location>
        <begin position="122"/>
        <end position="208"/>
    </location>
</feature>
<sequence length="330" mass="36550">MEALALYELLEKYRLGKCTPEELEQLNQWYASLGGGRTGQLLEEGSEAAAALTRLKLDELRSRLPQKQTPVVRMPLWKRAGRWAAVVAGMAALAGGIYYFTRPLPRQEMLAREHREPATFSRYITLPDGSTVVLHAGSRLEYPALFENGTREVTLVGEAYFDIRRDTAKPFIIHSGSLRTTVLGTAFNIKAYENSPEITVSVTRGKVKVETEQEGKLLAVLTPDQQVVYTSTAAAAVKQPVAAEAAADWIRNDMVFDNQTFGDVAKILGSRYRVNIRFENPELENCPIRASFSGTEPLDVVLSVVCTIRNASYTIDDDFNVVITGNGCQQ</sequence>
<gene>
    <name evidence="4" type="ORF">EGT74_15695</name>
</gene>
<dbReference type="EMBL" id="RPDH01000002">
    <property type="protein sequence ID" value="RPE08487.1"/>
    <property type="molecule type" value="Genomic_DNA"/>
</dbReference>
<name>A0A3N4PWQ4_9BACT</name>
<comment type="caution">
    <text evidence="4">The sequence shown here is derived from an EMBL/GenBank/DDBJ whole genome shotgun (WGS) entry which is preliminary data.</text>
</comment>
<dbReference type="PANTHER" id="PTHR30273:SF2">
    <property type="entry name" value="PROTEIN FECR"/>
    <property type="match status" value="1"/>
</dbReference>
<dbReference type="AlphaFoldDB" id="A0A3N4PWQ4"/>
<evidence type="ECO:0000313" key="4">
    <source>
        <dbReference type="EMBL" id="RPE08487.1"/>
    </source>
</evidence>
<dbReference type="OrthoDB" id="697544at2"/>
<protein>
    <submittedName>
        <fullName evidence="4">DUF4974 domain-containing protein</fullName>
    </submittedName>
</protein>
<dbReference type="PIRSF" id="PIRSF018266">
    <property type="entry name" value="FecR"/>
    <property type="match status" value="1"/>
</dbReference>
<proteinExistence type="predicted"/>
<reference evidence="4 5" key="1">
    <citation type="submission" date="2018-11" db="EMBL/GenBank/DDBJ databases">
        <title>Chitinophaga lutea sp.nov., isolate from arsenic contaminated soil.</title>
        <authorList>
            <person name="Zong Y."/>
        </authorList>
    </citation>
    <scope>NUCLEOTIDE SEQUENCE [LARGE SCALE GENOMIC DNA]</scope>
    <source>
        <strain evidence="4 5">ZY74</strain>
    </source>
</reference>